<dbReference type="KEGG" id="ole:K0B96_15955"/>
<feature type="binding site" evidence="7">
    <location>
        <position position="146"/>
    </location>
    <ligand>
        <name>Fe cation</name>
        <dbReference type="ChEBI" id="CHEBI:24875"/>
    </ligand>
</feature>
<dbReference type="EMBL" id="CP080507">
    <property type="protein sequence ID" value="QYM78776.1"/>
    <property type="molecule type" value="Genomic_DNA"/>
</dbReference>
<dbReference type="AlphaFoldDB" id="A0A8F9XL22"/>
<evidence type="ECO:0000256" key="4">
    <source>
        <dbReference type="ARBA" id="ARBA00023002"/>
    </source>
</evidence>
<comment type="similarity">
    <text evidence="2">Belongs to the biopterin-dependent aromatic amino acid hydroxylase family.</text>
</comment>
<dbReference type="PROSITE" id="PS51410">
    <property type="entry name" value="BH4_AAA_HYDROXYL_2"/>
    <property type="match status" value="1"/>
</dbReference>
<comment type="cofactor">
    <cofactor evidence="1 7">
        <name>Fe(2+)</name>
        <dbReference type="ChEBI" id="CHEBI:29033"/>
    </cofactor>
</comment>
<dbReference type="Gene3D" id="1.10.800.10">
    <property type="entry name" value="Aromatic amino acid hydroxylase"/>
    <property type="match status" value="1"/>
</dbReference>
<keyword evidence="5 7" id="KW-0408">Iron</keyword>
<evidence type="ECO:0000256" key="3">
    <source>
        <dbReference type="ARBA" id="ARBA00022723"/>
    </source>
</evidence>
<evidence type="ECO:0000313" key="10">
    <source>
        <dbReference type="Proteomes" id="UP000825051"/>
    </source>
</evidence>
<keyword evidence="6" id="KW-0503">Monooxygenase</keyword>
<dbReference type="GO" id="GO:0005506">
    <property type="term" value="F:iron ion binding"/>
    <property type="evidence" value="ECO:0007669"/>
    <property type="project" value="InterPro"/>
</dbReference>
<feature type="domain" description="Biopterin-dependent aromatic amino acid hydroxylase family profile" evidence="8">
    <location>
        <begin position="1"/>
        <end position="266"/>
    </location>
</feature>
<dbReference type="EC" id="1.14.16.1" evidence="9"/>
<evidence type="ECO:0000259" key="8">
    <source>
        <dbReference type="PROSITE" id="PS51410"/>
    </source>
</evidence>
<reference evidence="9" key="1">
    <citation type="submission" date="2021-08" db="EMBL/GenBank/DDBJ databases">
        <title>Genome of a novel bacterium of the phylum Verrucomicrobia, Oleiharenicola sp. KSB-15.</title>
        <authorList>
            <person name="Chung J.-H."/>
            <person name="Ahn J.-H."/>
            <person name="Yoon Y."/>
            <person name="Kim D.-Y."/>
            <person name="An S.-H."/>
            <person name="Park I."/>
            <person name="Yeon J."/>
        </authorList>
    </citation>
    <scope>NUCLEOTIDE SEQUENCE</scope>
    <source>
        <strain evidence="9">KSB-15</strain>
    </source>
</reference>
<dbReference type="CDD" id="cd00361">
    <property type="entry name" value="arom_aa_hydroxylase"/>
    <property type="match status" value="1"/>
</dbReference>
<evidence type="ECO:0000256" key="5">
    <source>
        <dbReference type="ARBA" id="ARBA00023004"/>
    </source>
</evidence>
<proteinExistence type="inferred from homology"/>
<evidence type="ECO:0000313" key="9">
    <source>
        <dbReference type="EMBL" id="QYM78776.1"/>
    </source>
</evidence>
<organism evidence="9 10">
    <name type="scientific">Horticoccus luteus</name>
    <dbReference type="NCBI Taxonomy" id="2862869"/>
    <lineage>
        <taxon>Bacteria</taxon>
        <taxon>Pseudomonadati</taxon>
        <taxon>Verrucomicrobiota</taxon>
        <taxon>Opitutia</taxon>
        <taxon>Opitutales</taxon>
        <taxon>Opitutaceae</taxon>
        <taxon>Horticoccus</taxon>
    </lineage>
</organism>
<dbReference type="PANTHER" id="PTHR11473:SF24">
    <property type="entry name" value="PHENYLALANINE-4-HYDROXYLASE"/>
    <property type="match status" value="1"/>
</dbReference>
<gene>
    <name evidence="9" type="ORF">K0B96_15955</name>
</gene>
<protein>
    <submittedName>
        <fullName evidence="9">Phenylalanine 4-monooxygenase</fullName>
        <ecNumber evidence="9">1.14.16.1</ecNumber>
    </submittedName>
</protein>
<evidence type="ECO:0000256" key="7">
    <source>
        <dbReference type="PIRSR" id="PIRSR601273-2"/>
    </source>
</evidence>
<keyword evidence="3 7" id="KW-0479">Metal-binding</keyword>
<evidence type="ECO:0000256" key="6">
    <source>
        <dbReference type="ARBA" id="ARBA00023033"/>
    </source>
</evidence>
<dbReference type="InterPro" id="IPR036329">
    <property type="entry name" value="Aro-AA_hydroxylase_C_sf"/>
</dbReference>
<dbReference type="SUPFAM" id="SSF56534">
    <property type="entry name" value="Aromatic aminoacid monoxygenases, catalytic and oligomerization domains"/>
    <property type="match status" value="1"/>
</dbReference>
<dbReference type="PRINTS" id="PR00372">
    <property type="entry name" value="FYWHYDRXLASE"/>
</dbReference>
<keyword evidence="4 9" id="KW-0560">Oxidoreductase</keyword>
<dbReference type="InterPro" id="IPR019774">
    <property type="entry name" value="Aromatic-AA_hydroxylase_C"/>
</dbReference>
<dbReference type="InterPro" id="IPR036951">
    <property type="entry name" value="ArAA_hydroxylase_sf"/>
</dbReference>
<dbReference type="NCBIfam" id="NF008877">
    <property type="entry name" value="PRK11913.1-2"/>
    <property type="match status" value="1"/>
</dbReference>
<feature type="binding site" evidence="7">
    <location>
        <position position="187"/>
    </location>
    <ligand>
        <name>Fe cation</name>
        <dbReference type="ChEBI" id="CHEBI:24875"/>
    </ligand>
</feature>
<dbReference type="InterPro" id="IPR001273">
    <property type="entry name" value="ArAA_hydroxylase"/>
</dbReference>
<accession>A0A8F9XL22</accession>
<feature type="binding site" evidence="7">
    <location>
        <position position="141"/>
    </location>
    <ligand>
        <name>Fe cation</name>
        <dbReference type="ChEBI" id="CHEBI:24875"/>
    </ligand>
</feature>
<sequence>MLSPTPSAAPPTSSTDPRCVPIKLTAAIPIADDCPYPAYTAEDHAVWRELCTRQQKLLPGRAADEFLSGLLALGLDQTHIPALADVSRRLEATTSWRLARTPGLLAAPDFFAHLARRIFPCTDYIRARAELDYTPAPDCFHDIFGHTPMIMHPRFADFYQKIGQAALNCRDPAVEEQLTRLYWFTVEFGLIKNRAGLRIYGNGIISSFGETQHSLTPAVRQRPFVPEEVAAQPYDIWHFQETLFVIDSFDHLEREFVHWARAHHLL</sequence>
<dbReference type="PANTHER" id="PTHR11473">
    <property type="entry name" value="AROMATIC AMINO ACID HYDROXYLASE"/>
    <property type="match status" value="1"/>
</dbReference>
<evidence type="ECO:0000256" key="2">
    <source>
        <dbReference type="ARBA" id="ARBA00009712"/>
    </source>
</evidence>
<dbReference type="Proteomes" id="UP000825051">
    <property type="component" value="Chromosome"/>
</dbReference>
<name>A0A8F9XL22_9BACT</name>
<dbReference type="RefSeq" id="WP_220161880.1">
    <property type="nucleotide sequence ID" value="NZ_CP080507.1"/>
</dbReference>
<evidence type="ECO:0000256" key="1">
    <source>
        <dbReference type="ARBA" id="ARBA00001954"/>
    </source>
</evidence>
<dbReference type="Pfam" id="PF00351">
    <property type="entry name" value="Biopterin_H"/>
    <property type="match status" value="1"/>
</dbReference>
<keyword evidence="10" id="KW-1185">Reference proteome</keyword>
<dbReference type="GO" id="GO:0004505">
    <property type="term" value="F:phenylalanine 4-monooxygenase activity"/>
    <property type="evidence" value="ECO:0007669"/>
    <property type="project" value="UniProtKB-EC"/>
</dbReference>